<dbReference type="EMBL" id="MK174290">
    <property type="protein sequence ID" value="QBZ81321.1"/>
    <property type="molecule type" value="Genomic_DNA"/>
</dbReference>
<name>A0A4D6EHN7_9VIRU</name>
<dbReference type="Proteomes" id="UP001237152">
    <property type="component" value="Segment"/>
</dbReference>
<reference evidence="1" key="1">
    <citation type="journal article" date="2019" name="Front. Microbiol.">
        <title>Pandoravirus Celtis Illustrates the Microevolution Processes at Work in the Giant Pandoraviridae Genomes.</title>
        <authorList>
            <person name="Legendre M."/>
            <person name="Alempic J.M."/>
            <person name="Philippe N."/>
            <person name="Lartigue A."/>
            <person name="Jeudy S."/>
            <person name="Poirot O."/>
            <person name="Ta N.T."/>
            <person name="Nin S."/>
            <person name="Coute Y."/>
            <person name="Abergel C."/>
            <person name="Claverie J.M."/>
        </authorList>
    </citation>
    <scope>NUCLEOTIDE SEQUENCE</scope>
</reference>
<protein>
    <submittedName>
        <fullName evidence="1">Uncharacterized protein</fullName>
    </submittedName>
</protein>
<sequence>MQSVVASRGAGLVCRQTPQSDGAGCVPLAVDHIDRAGPLSEGVAIRCLWLPWIASALDLVERAVLACCPGKDQVVEPHVVDTLLDALWRDVKAPTALILTTVTHAVAVGALDVLPTCAKALERYARPTASVWMRRGAPKSGFVVALPRGSASAPPCRHAIRH</sequence>
<gene>
    <name evidence="1" type="ORF">pclt_cds_734</name>
</gene>
<accession>A0A4D6EHN7</accession>
<organism evidence="1 2">
    <name type="scientific">Pandoravirus celtis</name>
    <dbReference type="NCBI Taxonomy" id="2568002"/>
    <lineage>
        <taxon>Viruses</taxon>
        <taxon>Pandoravirus</taxon>
    </lineage>
</organism>
<evidence type="ECO:0000313" key="2">
    <source>
        <dbReference type="Proteomes" id="UP001237152"/>
    </source>
</evidence>
<proteinExistence type="predicted"/>
<evidence type="ECO:0000313" key="1">
    <source>
        <dbReference type="EMBL" id="QBZ81321.1"/>
    </source>
</evidence>